<dbReference type="PROSITE" id="PS51186">
    <property type="entry name" value="GNAT"/>
    <property type="match status" value="1"/>
</dbReference>
<feature type="domain" description="N-acetyltransferase" evidence="1">
    <location>
        <begin position="109"/>
        <end position="228"/>
    </location>
</feature>
<reference evidence="3" key="1">
    <citation type="submission" date="2018-08" db="EMBL/GenBank/DDBJ databases">
        <authorList>
            <person name="Grouzdev D.S."/>
            <person name="Krutkina M.S."/>
        </authorList>
    </citation>
    <scope>NUCLEOTIDE SEQUENCE [LARGE SCALE GENOMIC DNA]</scope>
    <source>
        <strain evidence="3">4-11</strain>
    </source>
</reference>
<dbReference type="AlphaFoldDB" id="A0A372MK80"/>
<sequence length="228" mass="25329">MDVIETLSLRGRTTYIDLIEPLEEGVAEVLIADEDGVLLHVQDTAYVATLFNPEAADTFAEAVPTSKGPISVHAGPLVSAFKERGLTDPLECMQAVYPSTQLLVEDESIIIRPLMDRDLPVVLQHYKLVDEAYILERFQAGVMIAAETDGNLAGFMGRHIECSMGMLEVLPQYRRRHVGEALERTYINHLLSQDITPYCHVVAGNTASLSLQRKLGLEVSAELVYWFN</sequence>
<name>A0A372MK80_9SPIR</name>
<evidence type="ECO:0000259" key="1">
    <source>
        <dbReference type="PROSITE" id="PS51186"/>
    </source>
</evidence>
<keyword evidence="3" id="KW-1185">Reference proteome</keyword>
<dbReference type="InterPro" id="IPR016181">
    <property type="entry name" value="Acyl_CoA_acyltransferase"/>
</dbReference>
<comment type="caution">
    <text evidence="2">The sequence shown here is derived from an EMBL/GenBank/DDBJ whole genome shotgun (WGS) entry which is preliminary data.</text>
</comment>
<dbReference type="GO" id="GO:0047961">
    <property type="term" value="F:glycine N-acyltransferase activity"/>
    <property type="evidence" value="ECO:0007669"/>
    <property type="project" value="InterPro"/>
</dbReference>
<dbReference type="EMBL" id="QUWK01000001">
    <property type="protein sequence ID" value="RFU96192.1"/>
    <property type="molecule type" value="Genomic_DNA"/>
</dbReference>
<dbReference type="Gene3D" id="3.40.630.30">
    <property type="match status" value="1"/>
</dbReference>
<reference evidence="2 3" key="2">
    <citation type="submission" date="2018-09" db="EMBL/GenBank/DDBJ databases">
        <title>Genome of Sphaerochaeta halotolerans strain 4-11.</title>
        <authorList>
            <person name="Nazina T.N."/>
            <person name="Sokolova D.S."/>
        </authorList>
    </citation>
    <scope>NUCLEOTIDE SEQUENCE [LARGE SCALE GENOMIC DNA]</scope>
    <source>
        <strain evidence="2 3">4-11</strain>
    </source>
</reference>
<dbReference type="InterPro" id="IPR010313">
    <property type="entry name" value="Glycine_N-acyltransferase"/>
</dbReference>
<dbReference type="Proteomes" id="UP000264002">
    <property type="component" value="Unassembled WGS sequence"/>
</dbReference>
<dbReference type="PANTHER" id="PTHR15298:SF1">
    <property type="entry name" value="GLYCINE N-ACYLTRANSFERASE-LIKE PROTEIN"/>
    <property type="match status" value="1"/>
</dbReference>
<dbReference type="RefSeq" id="WP_117329012.1">
    <property type="nucleotide sequence ID" value="NZ_QUWK01000001.1"/>
</dbReference>
<organism evidence="2 3">
    <name type="scientific">Sphaerochaeta halotolerans</name>
    <dbReference type="NCBI Taxonomy" id="2293840"/>
    <lineage>
        <taxon>Bacteria</taxon>
        <taxon>Pseudomonadati</taxon>
        <taxon>Spirochaetota</taxon>
        <taxon>Spirochaetia</taxon>
        <taxon>Spirochaetales</taxon>
        <taxon>Sphaerochaetaceae</taxon>
        <taxon>Sphaerochaeta</taxon>
    </lineage>
</organism>
<dbReference type="InterPro" id="IPR000182">
    <property type="entry name" value="GNAT_dom"/>
</dbReference>
<dbReference type="SUPFAM" id="SSF55729">
    <property type="entry name" value="Acyl-CoA N-acyltransferases (Nat)"/>
    <property type="match status" value="1"/>
</dbReference>
<evidence type="ECO:0000313" key="3">
    <source>
        <dbReference type="Proteomes" id="UP000264002"/>
    </source>
</evidence>
<dbReference type="InterPro" id="IPR013653">
    <property type="entry name" value="GCN5-like_dom"/>
</dbReference>
<dbReference type="Pfam" id="PF08445">
    <property type="entry name" value="FR47"/>
    <property type="match status" value="1"/>
</dbReference>
<gene>
    <name evidence="2" type="ORF">DYP60_01070</name>
</gene>
<proteinExistence type="predicted"/>
<keyword evidence="2" id="KW-0808">Transferase</keyword>
<dbReference type="PANTHER" id="PTHR15298">
    <property type="entry name" value="L-COA N-ACYLTRANSFERASE-RELATED"/>
    <property type="match status" value="1"/>
</dbReference>
<accession>A0A372MK80</accession>
<evidence type="ECO:0000313" key="2">
    <source>
        <dbReference type="EMBL" id="RFU96192.1"/>
    </source>
</evidence>
<protein>
    <submittedName>
        <fullName evidence="2">GNAT family N-acetyltransferase</fullName>
    </submittedName>
</protein>